<evidence type="ECO:0000313" key="6">
    <source>
        <dbReference type="Proteomes" id="UP000594261"/>
    </source>
</evidence>
<dbReference type="GeneID" id="115965831"/>
<dbReference type="EMBL" id="LRBV02000010">
    <property type="status" value="NOT_ANNOTATED_CDS"/>
    <property type="molecule type" value="Genomic_DNA"/>
</dbReference>
<comment type="similarity">
    <text evidence="1">Belongs to the mTERF family.</text>
</comment>
<dbReference type="GO" id="GO:0009733">
    <property type="term" value="P:response to auxin"/>
    <property type="evidence" value="ECO:0007669"/>
    <property type="project" value="EnsemblPlants"/>
</dbReference>
<dbReference type="GO" id="GO:0006353">
    <property type="term" value="P:DNA-templated transcription termination"/>
    <property type="evidence" value="ECO:0007669"/>
    <property type="project" value="UniProtKB-KW"/>
</dbReference>
<accession>A0A7N2MPU9</accession>
<dbReference type="FunFam" id="1.25.70.10:FF:000030">
    <property type="entry name" value="Transcription termination factor MTERF15 mitochondrial"/>
    <property type="match status" value="1"/>
</dbReference>
<dbReference type="KEGG" id="qlo:115965831"/>
<dbReference type="Pfam" id="PF02536">
    <property type="entry name" value="mTERF"/>
    <property type="match status" value="2"/>
</dbReference>
<dbReference type="GO" id="GO:0005739">
    <property type="term" value="C:mitochondrion"/>
    <property type="evidence" value="ECO:0007669"/>
    <property type="project" value="EnsemblPlants"/>
</dbReference>
<dbReference type="OMA" id="LCKYGLI"/>
<keyword evidence="2" id="KW-0806">Transcription termination</keyword>
<feature type="compositionally biased region" description="Polar residues" evidence="4">
    <location>
        <begin position="39"/>
        <end position="54"/>
    </location>
</feature>
<keyword evidence="2" id="KW-0804">Transcription</keyword>
<dbReference type="InterPro" id="IPR038538">
    <property type="entry name" value="MTERF_sf"/>
</dbReference>
<protein>
    <submittedName>
        <fullName evidence="5">Uncharacterized protein</fullName>
    </submittedName>
</protein>
<dbReference type="GO" id="GO:0009737">
    <property type="term" value="P:response to abscisic acid"/>
    <property type="evidence" value="ECO:0007669"/>
    <property type="project" value="EnsemblPlants"/>
</dbReference>
<keyword evidence="2" id="KW-0805">Transcription regulation</keyword>
<keyword evidence="3" id="KW-0809">Transit peptide</keyword>
<feature type="region of interest" description="Disordered" evidence="4">
    <location>
        <begin position="15"/>
        <end position="55"/>
    </location>
</feature>
<dbReference type="GO" id="GO:0009739">
    <property type="term" value="P:response to gibberellin"/>
    <property type="evidence" value="ECO:0007669"/>
    <property type="project" value="EnsemblPlants"/>
</dbReference>
<sequence>MALRGRVRVLTRATLHHLTSTPKPSPPPPPPPPTFPTLKSHSFSSTTAPTASHQSHYRKQISLANVLQRYGFPTSQLHSFLTRHSFLLNITSHELENSLGVLLKLKIPQKSLVSLISDCPGVLEFEFLRKWEMGLSEFGFSSASPMMIMNVLELARRFQLDPDGFSRSVKVLRGFGVTDGTVSRVLEGFPRVIMMNEKEMHRRIEFLMVIGIPRNELDRVFRSFPSILRFGVEDRLKPLLSEFLGLGFSEDLIRKEIVREPRILGMELGELSRCLELLRTLKCREPIKEKIFIKGAFRAGFEVKLRVDCLCKHGLIRRESFKVLWKEPRLIIYEIEDIEKKIEFLVHRMKFNVGCLVDVPEYLGVNFEKQIVPRYNVIEYLREKGGLGFELGLKDLIKPSRLRFYNLYVKPYPECEKMFGRFSGSVEVKSQHPVGLWKLFKAQQHSDSKEDVINMKCFMESLG</sequence>
<dbReference type="GO" id="GO:0003723">
    <property type="term" value="F:RNA binding"/>
    <property type="evidence" value="ECO:0007669"/>
    <property type="project" value="EnsemblPlants"/>
</dbReference>
<dbReference type="OrthoDB" id="637682at2759"/>
<dbReference type="EnsemblPlants" id="QL10p019987:mrna">
    <property type="protein sequence ID" value="QL10p019987:mrna:CDS:1"/>
    <property type="gene ID" value="QL10p019987"/>
</dbReference>
<dbReference type="InParanoid" id="A0A7N2MPU9"/>
<dbReference type="FunCoup" id="A0A7N2MPU9">
    <property type="interactions" value="1277"/>
</dbReference>
<name>A0A7N2MPU9_QUELO</name>
<dbReference type="Gene3D" id="1.25.70.10">
    <property type="entry name" value="Transcription termination factor 3, mitochondrial"/>
    <property type="match status" value="2"/>
</dbReference>
<gene>
    <name evidence="5" type="primary">LOC115965831</name>
</gene>
<dbReference type="PANTHER" id="PTHR13068:SF23">
    <property type="entry name" value="TRANSCRIPTION TERMINATION FACTOR MTERF15, MITOCHONDRIAL"/>
    <property type="match status" value="1"/>
</dbReference>
<evidence type="ECO:0000256" key="2">
    <source>
        <dbReference type="ARBA" id="ARBA00022472"/>
    </source>
</evidence>
<dbReference type="Proteomes" id="UP000594261">
    <property type="component" value="Chromosome 10"/>
</dbReference>
<proteinExistence type="inferred from homology"/>
<dbReference type="InterPro" id="IPR003690">
    <property type="entry name" value="MTERF"/>
</dbReference>
<feature type="compositionally biased region" description="Pro residues" evidence="4">
    <location>
        <begin position="23"/>
        <end position="35"/>
    </location>
</feature>
<reference evidence="5" key="2">
    <citation type="submission" date="2021-01" db="UniProtKB">
        <authorList>
            <consortium name="EnsemblPlants"/>
        </authorList>
    </citation>
    <scope>IDENTIFICATION</scope>
</reference>
<dbReference type="AlphaFoldDB" id="A0A7N2MPU9"/>
<evidence type="ECO:0000256" key="4">
    <source>
        <dbReference type="SAM" id="MobiDB-lite"/>
    </source>
</evidence>
<dbReference type="PANTHER" id="PTHR13068">
    <property type="entry name" value="CGI-12 PROTEIN-RELATED"/>
    <property type="match status" value="1"/>
</dbReference>
<dbReference type="Gramene" id="QL10p019987:mrna">
    <property type="protein sequence ID" value="QL10p019987:mrna:CDS:1"/>
    <property type="gene ID" value="QL10p019987"/>
</dbReference>
<reference evidence="5 6" key="1">
    <citation type="journal article" date="2016" name="G3 (Bethesda)">
        <title>First Draft Assembly and Annotation of the Genome of a California Endemic Oak Quercus lobata Nee (Fagaceae).</title>
        <authorList>
            <person name="Sork V.L."/>
            <person name="Fitz-Gibbon S.T."/>
            <person name="Puiu D."/>
            <person name="Crepeau M."/>
            <person name="Gugger P.F."/>
            <person name="Sherman R."/>
            <person name="Stevens K."/>
            <person name="Langley C.H."/>
            <person name="Pellegrini M."/>
            <person name="Salzberg S.L."/>
        </authorList>
    </citation>
    <scope>NUCLEOTIDE SEQUENCE [LARGE SCALE GENOMIC DNA]</scope>
    <source>
        <strain evidence="5 6">cv. SW786</strain>
    </source>
</reference>
<dbReference type="RefSeq" id="XP_030940986.1">
    <property type="nucleotide sequence ID" value="XM_031085126.1"/>
</dbReference>
<keyword evidence="6" id="KW-1185">Reference proteome</keyword>
<evidence type="ECO:0000313" key="5">
    <source>
        <dbReference type="EnsemblPlants" id="QL10p019987:mrna:CDS:1"/>
    </source>
</evidence>
<dbReference type="GO" id="GO:0009735">
    <property type="term" value="P:response to cytokinin"/>
    <property type="evidence" value="ECO:0007669"/>
    <property type="project" value="EnsemblPlants"/>
</dbReference>
<dbReference type="GO" id="GO:0000394">
    <property type="term" value="P:RNA splicing, via endonucleolytic cleavage and ligation"/>
    <property type="evidence" value="ECO:0007669"/>
    <property type="project" value="EnsemblPlants"/>
</dbReference>
<evidence type="ECO:0000256" key="1">
    <source>
        <dbReference type="ARBA" id="ARBA00007692"/>
    </source>
</evidence>
<evidence type="ECO:0000256" key="3">
    <source>
        <dbReference type="ARBA" id="ARBA00022946"/>
    </source>
</evidence>
<dbReference type="SMART" id="SM00733">
    <property type="entry name" value="Mterf"/>
    <property type="match status" value="6"/>
</dbReference>
<organism evidence="5 6">
    <name type="scientific">Quercus lobata</name>
    <name type="common">Valley oak</name>
    <dbReference type="NCBI Taxonomy" id="97700"/>
    <lineage>
        <taxon>Eukaryota</taxon>
        <taxon>Viridiplantae</taxon>
        <taxon>Streptophyta</taxon>
        <taxon>Embryophyta</taxon>
        <taxon>Tracheophyta</taxon>
        <taxon>Spermatophyta</taxon>
        <taxon>Magnoliopsida</taxon>
        <taxon>eudicotyledons</taxon>
        <taxon>Gunneridae</taxon>
        <taxon>Pentapetalae</taxon>
        <taxon>rosids</taxon>
        <taxon>fabids</taxon>
        <taxon>Fagales</taxon>
        <taxon>Fagaceae</taxon>
        <taxon>Quercus</taxon>
    </lineage>
</organism>